<dbReference type="AlphaFoldDB" id="A0A6J7RE60"/>
<sequence>MASPLNQVDLSCQISRSEEEPRLAQAQRRLLHLRLVSAGLLGDGQLGPGLLVLFEGWDAAGKGGAIRRLVAPLDPRHVTVASFAAPTEREIRHHFLWRFFPLLPGLGGMTVFDRSWYGRVLVERVEGLIDQKTWRRSYDEITTTETALVSEGMVIVKCFLHISEEEQLKRFEARQNDPLKKWKLTDEDWRNRAKRTEYEKAINEMIEKTSSPAAPWDLIPANSKRYARLAVLETVITRLEEGMNACGIEVPPSKGDDYSA</sequence>
<dbReference type="GO" id="GO:0008976">
    <property type="term" value="F:polyphosphate kinase activity"/>
    <property type="evidence" value="ECO:0007669"/>
    <property type="project" value="InterPro"/>
</dbReference>
<gene>
    <name evidence="4" type="ORF">UFOPK3427_00397</name>
    <name evidence="5" type="ORF">UFOPK4112_01298</name>
</gene>
<dbReference type="PIRSF" id="PIRSF028756">
    <property type="entry name" value="PPK2_prd"/>
    <property type="match status" value="1"/>
</dbReference>
<evidence type="ECO:0000313" key="4">
    <source>
        <dbReference type="EMBL" id="CAB4864382.1"/>
    </source>
</evidence>
<evidence type="ECO:0000256" key="1">
    <source>
        <dbReference type="ARBA" id="ARBA00022679"/>
    </source>
</evidence>
<dbReference type="SUPFAM" id="SSF52540">
    <property type="entry name" value="P-loop containing nucleoside triphosphate hydrolases"/>
    <property type="match status" value="1"/>
</dbReference>
<feature type="domain" description="Polyphosphate kinase-2-related" evidence="3">
    <location>
        <begin position="15"/>
        <end position="241"/>
    </location>
</feature>
<organism evidence="5">
    <name type="scientific">freshwater metagenome</name>
    <dbReference type="NCBI Taxonomy" id="449393"/>
    <lineage>
        <taxon>unclassified sequences</taxon>
        <taxon>metagenomes</taxon>
        <taxon>ecological metagenomes</taxon>
    </lineage>
</organism>
<dbReference type="EMBL" id="CAFBPM010000013">
    <property type="protein sequence ID" value="CAB5027054.1"/>
    <property type="molecule type" value="Genomic_DNA"/>
</dbReference>
<dbReference type="PANTHER" id="PTHR34383">
    <property type="entry name" value="POLYPHOSPHATE:AMP PHOSPHOTRANSFERASE-RELATED"/>
    <property type="match status" value="1"/>
</dbReference>
<dbReference type="Gene3D" id="3.40.50.300">
    <property type="entry name" value="P-loop containing nucleotide triphosphate hydrolases"/>
    <property type="match status" value="1"/>
</dbReference>
<dbReference type="PANTHER" id="PTHR34383:SF3">
    <property type="entry name" value="POLYPHOSPHATE:AMP PHOSPHOTRANSFERASE"/>
    <property type="match status" value="1"/>
</dbReference>
<dbReference type="EMBL" id="CAFBLT010000001">
    <property type="protein sequence ID" value="CAB4864382.1"/>
    <property type="molecule type" value="Genomic_DNA"/>
</dbReference>
<dbReference type="InterPro" id="IPR016898">
    <property type="entry name" value="Polyphosphate_phosphotransfera"/>
</dbReference>
<keyword evidence="2" id="KW-0418">Kinase</keyword>
<accession>A0A6J7RE60</accession>
<evidence type="ECO:0000256" key="2">
    <source>
        <dbReference type="ARBA" id="ARBA00022777"/>
    </source>
</evidence>
<dbReference type="Pfam" id="PF03976">
    <property type="entry name" value="PPK2"/>
    <property type="match status" value="1"/>
</dbReference>
<dbReference type="InterPro" id="IPR022488">
    <property type="entry name" value="PPK2-related"/>
</dbReference>
<reference evidence="5" key="1">
    <citation type="submission" date="2020-05" db="EMBL/GenBank/DDBJ databases">
        <authorList>
            <person name="Chiriac C."/>
            <person name="Salcher M."/>
            <person name="Ghai R."/>
            <person name="Kavagutti S V."/>
        </authorList>
    </citation>
    <scope>NUCLEOTIDE SEQUENCE</scope>
</reference>
<protein>
    <submittedName>
        <fullName evidence="5">Unannotated protein</fullName>
    </submittedName>
</protein>
<dbReference type="InterPro" id="IPR027417">
    <property type="entry name" value="P-loop_NTPase"/>
</dbReference>
<keyword evidence="1" id="KW-0808">Transferase</keyword>
<name>A0A6J7RE60_9ZZZZ</name>
<evidence type="ECO:0000259" key="3">
    <source>
        <dbReference type="Pfam" id="PF03976"/>
    </source>
</evidence>
<evidence type="ECO:0000313" key="5">
    <source>
        <dbReference type="EMBL" id="CAB5027054.1"/>
    </source>
</evidence>
<proteinExistence type="predicted"/>